<dbReference type="Pfam" id="PF01471">
    <property type="entry name" value="PG_binding_1"/>
    <property type="match status" value="1"/>
</dbReference>
<evidence type="ECO:0000259" key="5">
    <source>
        <dbReference type="Pfam" id="PF06725"/>
    </source>
</evidence>
<dbReference type="OrthoDB" id="9798935at2"/>
<keyword evidence="7" id="KW-1185">Reference proteome</keyword>
<dbReference type="GO" id="GO:0019867">
    <property type="term" value="C:outer membrane"/>
    <property type="evidence" value="ECO:0007669"/>
    <property type="project" value="InterPro"/>
</dbReference>
<evidence type="ECO:0000259" key="4">
    <source>
        <dbReference type="Pfam" id="PF01471"/>
    </source>
</evidence>
<dbReference type="SUPFAM" id="SSF47090">
    <property type="entry name" value="PGBD-like"/>
    <property type="match status" value="1"/>
</dbReference>
<dbReference type="EMBL" id="SRJD01000016">
    <property type="protein sequence ID" value="TGA97151.1"/>
    <property type="molecule type" value="Genomic_DNA"/>
</dbReference>
<organism evidence="6 7">
    <name type="scientific">Sporolactobacillus shoreae</name>
    <dbReference type="NCBI Taxonomy" id="1465501"/>
    <lineage>
        <taxon>Bacteria</taxon>
        <taxon>Bacillati</taxon>
        <taxon>Bacillota</taxon>
        <taxon>Bacilli</taxon>
        <taxon>Bacillales</taxon>
        <taxon>Sporolactobacillaceae</taxon>
        <taxon>Sporolactobacillus</taxon>
    </lineage>
</organism>
<evidence type="ECO:0000256" key="2">
    <source>
        <dbReference type="SAM" id="Coils"/>
    </source>
</evidence>
<dbReference type="Gene3D" id="2.40.40.10">
    <property type="entry name" value="RlpA-like domain"/>
    <property type="match status" value="1"/>
</dbReference>
<dbReference type="InterPro" id="IPR010611">
    <property type="entry name" value="3D_dom"/>
</dbReference>
<dbReference type="GO" id="GO:0009254">
    <property type="term" value="P:peptidoglycan turnover"/>
    <property type="evidence" value="ECO:0007669"/>
    <property type="project" value="InterPro"/>
</dbReference>
<accession>A0A4Z0GJZ3</accession>
<evidence type="ECO:0000256" key="3">
    <source>
        <dbReference type="SAM" id="SignalP"/>
    </source>
</evidence>
<protein>
    <submittedName>
        <fullName evidence="6">Peptidoglycan-binding protein</fullName>
    </submittedName>
</protein>
<name>A0A4Z0GJZ3_9BACL</name>
<feature type="domain" description="3D" evidence="5">
    <location>
        <begin position="254"/>
        <end position="314"/>
    </location>
</feature>
<dbReference type="AlphaFoldDB" id="A0A4Z0GJZ3"/>
<dbReference type="SUPFAM" id="SSF50685">
    <property type="entry name" value="Barwin-like endoglucanases"/>
    <property type="match status" value="1"/>
</dbReference>
<dbReference type="PANTHER" id="PTHR39160:SF6">
    <property type="entry name" value="CELL WALL-BINDING PROTEIN YOCH"/>
    <property type="match status" value="1"/>
</dbReference>
<dbReference type="Pfam" id="PF06725">
    <property type="entry name" value="3D"/>
    <property type="match status" value="1"/>
</dbReference>
<dbReference type="InterPro" id="IPR036365">
    <property type="entry name" value="PGBD-like_sf"/>
</dbReference>
<comment type="caution">
    <text evidence="6">The sequence shown here is derived from an EMBL/GenBank/DDBJ whole genome shotgun (WGS) entry which is preliminary data.</text>
</comment>
<dbReference type="PANTHER" id="PTHR39160">
    <property type="entry name" value="CELL WALL-BINDING PROTEIN YOCH"/>
    <property type="match status" value="1"/>
</dbReference>
<dbReference type="InterPro" id="IPR051933">
    <property type="entry name" value="Resuscitation_pf_RpfB"/>
</dbReference>
<reference evidence="6 7" key="1">
    <citation type="journal article" date="2015" name="Int. J. Syst. Evol. Microbiol.">
        <title>Sporolactobacillus shoreae sp. nov. and Sporolactobacillus spathodeae sp. nov., two spore-forming lactic acid bacteria isolated from tree barks in Thailand.</title>
        <authorList>
            <person name="Thamacharoensuk T."/>
            <person name="Kitahara M."/>
            <person name="Ohkuma M."/>
            <person name="Thongchul N."/>
            <person name="Tanasupawat S."/>
        </authorList>
    </citation>
    <scope>NUCLEOTIDE SEQUENCE [LARGE SCALE GENOMIC DNA]</scope>
    <source>
        <strain evidence="6 7">BK92</strain>
    </source>
</reference>
<feature type="coiled-coil region" evidence="2">
    <location>
        <begin position="146"/>
        <end position="200"/>
    </location>
</feature>
<gene>
    <name evidence="6" type="ORF">E4665_13070</name>
</gene>
<keyword evidence="2" id="KW-0175">Coiled coil</keyword>
<evidence type="ECO:0000256" key="1">
    <source>
        <dbReference type="ARBA" id="ARBA00022729"/>
    </source>
</evidence>
<dbReference type="InterPro" id="IPR036366">
    <property type="entry name" value="PGBDSf"/>
</dbReference>
<proteinExistence type="predicted"/>
<evidence type="ECO:0000313" key="7">
    <source>
        <dbReference type="Proteomes" id="UP000298347"/>
    </source>
</evidence>
<feature type="chain" id="PRO_5021293666" evidence="3">
    <location>
        <begin position="29"/>
        <end position="315"/>
    </location>
</feature>
<dbReference type="Gene3D" id="1.10.101.10">
    <property type="entry name" value="PGBD-like superfamily/PGBD"/>
    <property type="match status" value="1"/>
</dbReference>
<dbReference type="InterPro" id="IPR002477">
    <property type="entry name" value="Peptidoglycan-bd-like"/>
</dbReference>
<keyword evidence="1 3" id="KW-0732">Signal</keyword>
<feature type="signal peptide" evidence="3">
    <location>
        <begin position="1"/>
        <end position="28"/>
    </location>
</feature>
<dbReference type="RefSeq" id="WP_135349242.1">
    <property type="nucleotide sequence ID" value="NZ_SRJD01000016.1"/>
</dbReference>
<dbReference type="GO" id="GO:0004553">
    <property type="term" value="F:hydrolase activity, hydrolyzing O-glycosyl compounds"/>
    <property type="evidence" value="ECO:0007669"/>
    <property type="project" value="InterPro"/>
</dbReference>
<dbReference type="CDD" id="cd22786">
    <property type="entry name" value="DPBB_YuiC-like"/>
    <property type="match status" value="1"/>
</dbReference>
<feature type="domain" description="Peptidoglycan binding-like" evidence="4">
    <location>
        <begin position="80"/>
        <end position="136"/>
    </location>
</feature>
<evidence type="ECO:0000313" key="6">
    <source>
        <dbReference type="EMBL" id="TGA97151.1"/>
    </source>
</evidence>
<sequence length="315" mass="33728">MNIIKRLTAVTSLTVCVGILAPTTIVLAKTNSTNDSHMIKKNPELTSDAVGFSLLDPAGQTDTNDNNSIFGNSLLQQGDTGPSVVELQDALHALGYYSGNIDGIFDTLTSDAARSFQSDQKIADNGIVGAATKTALYDVYRNTEEAKAFQKKAEEIKKQDQKAEEEKAKKAAEEKAQKARAEKARKAAEIVARLKQARENQHPVVKAVVYKPESRKSSVVRSQSSRSLTVVATSYALGGRTATGIDFSGNPDAKVIAVDPDVIPLGSRVLIPGYGIYLAADTGGSIQGNRIDIHFPSKTAALNFGVRTLTIQILH</sequence>
<dbReference type="Proteomes" id="UP000298347">
    <property type="component" value="Unassembled WGS sequence"/>
</dbReference>
<dbReference type="InterPro" id="IPR036908">
    <property type="entry name" value="RlpA-like_sf"/>
</dbReference>